<feature type="domain" description="AB hydrolase-1" evidence="12">
    <location>
        <begin position="49"/>
        <end position="243"/>
    </location>
</feature>
<evidence type="ECO:0000256" key="9">
    <source>
        <dbReference type="ARBA" id="ARBA00046047"/>
    </source>
</evidence>
<evidence type="ECO:0000259" key="12">
    <source>
        <dbReference type="Pfam" id="PF12697"/>
    </source>
</evidence>
<dbReference type="PANTHER" id="PTHR16138">
    <property type="entry name" value="MYCOPHENOLIC ACID ACYL-GLUCURONIDE ESTERASE, MITOCHONDRIAL"/>
    <property type="match status" value="1"/>
</dbReference>
<dbReference type="RefSeq" id="WP_265679887.1">
    <property type="nucleotide sequence ID" value="NZ_CP120863.1"/>
</dbReference>
<comment type="function">
    <text evidence="9">Acts as an acyl-protein thioesterase that hydrolyzes fatty acids from acylated residues in proteins. Regulates the mitochondrial S-depalmitoylation of the nucleophilic active site residue of peroxiredoxin-5/PRDX5, a key antioxidant protein, therefore modulating mitochondrial antioxidant ability. Also catalyzes the deglucuronidation of mycophenolic acid acyl-glucuronide, an active metabolite of the immunosuppressant drug mycophenolate.</text>
</comment>
<dbReference type="GO" id="GO:0016787">
    <property type="term" value="F:hydrolase activity"/>
    <property type="evidence" value="ECO:0007669"/>
    <property type="project" value="UniProtKB-KW"/>
</dbReference>
<dbReference type="Pfam" id="PF12697">
    <property type="entry name" value="Abhydrolase_6"/>
    <property type="match status" value="1"/>
</dbReference>
<evidence type="ECO:0000256" key="6">
    <source>
        <dbReference type="ARBA" id="ARBA00041520"/>
    </source>
</evidence>
<evidence type="ECO:0000256" key="5">
    <source>
        <dbReference type="ARBA" id="ARBA00039314"/>
    </source>
</evidence>
<dbReference type="Gene3D" id="3.40.50.1820">
    <property type="entry name" value="alpha/beta hydrolase"/>
    <property type="match status" value="1"/>
</dbReference>
<keyword evidence="3" id="KW-0809">Transit peptide</keyword>
<evidence type="ECO:0000256" key="1">
    <source>
        <dbReference type="ARBA" id="ARBA00012423"/>
    </source>
</evidence>
<dbReference type="PANTHER" id="PTHR16138:SF7">
    <property type="entry name" value="PALMITOYL-PROTEIN THIOESTERASE ABHD10, MITOCHONDRIAL"/>
    <property type="match status" value="1"/>
</dbReference>
<comment type="catalytic activity">
    <reaction evidence="11">
        <text>mycophenolic acid O-acyl-beta-D-glucuronide + H2O = mycophenolate + D-glucuronate + H(+)</text>
        <dbReference type="Rhea" id="RHEA:34179"/>
        <dbReference type="ChEBI" id="CHEBI:15377"/>
        <dbReference type="ChEBI" id="CHEBI:15378"/>
        <dbReference type="ChEBI" id="CHEBI:58720"/>
        <dbReference type="ChEBI" id="CHEBI:62932"/>
        <dbReference type="ChEBI" id="CHEBI:66982"/>
        <dbReference type="EC" id="3.1.1.93"/>
    </reaction>
    <physiologicalReaction direction="left-to-right" evidence="11">
        <dbReference type="Rhea" id="RHEA:34180"/>
    </physiologicalReaction>
</comment>
<evidence type="ECO:0000256" key="10">
    <source>
        <dbReference type="ARBA" id="ARBA00047409"/>
    </source>
</evidence>
<reference evidence="13 14" key="1">
    <citation type="submission" date="2023-03" db="EMBL/GenBank/DDBJ databases">
        <title>Roseibium porphyridii sp. nov. and Roseibium rhodosorbium sp. nov. isolated from marine algae, Porphyridium cruentum and Rhodosorus marinus, respectively.</title>
        <authorList>
            <person name="Lee M.W."/>
            <person name="Choi B.J."/>
            <person name="Lee J.K."/>
            <person name="Choi D.G."/>
            <person name="Baek J.H."/>
            <person name="Bayburt H."/>
            <person name="Kim J.M."/>
            <person name="Han D.M."/>
            <person name="Kim K.H."/>
            <person name="Jeon C.O."/>
        </authorList>
    </citation>
    <scope>NUCLEOTIDE SEQUENCE [LARGE SCALE GENOMIC DNA]</scope>
    <source>
        <strain evidence="13 14">KMA01</strain>
    </source>
</reference>
<keyword evidence="2 13" id="KW-0378">Hydrolase</keyword>
<gene>
    <name evidence="13" type="ORF">K1718_02195</name>
</gene>
<dbReference type="EMBL" id="CP120863">
    <property type="protein sequence ID" value="WFE90179.1"/>
    <property type="molecule type" value="Genomic_DNA"/>
</dbReference>
<dbReference type="InterPro" id="IPR000073">
    <property type="entry name" value="AB_hydrolase_1"/>
</dbReference>
<name>A0ABY8F417_9HYPH</name>
<accession>A0ABY8F417</accession>
<dbReference type="InterPro" id="IPR052382">
    <property type="entry name" value="ABHD10_acyl-thioesterase"/>
</dbReference>
<evidence type="ECO:0000256" key="11">
    <source>
        <dbReference type="ARBA" id="ARBA00047972"/>
    </source>
</evidence>
<organism evidence="13 14">
    <name type="scientific">Roseibium porphyridii</name>
    <dbReference type="NCBI Taxonomy" id="2866279"/>
    <lineage>
        <taxon>Bacteria</taxon>
        <taxon>Pseudomonadati</taxon>
        <taxon>Pseudomonadota</taxon>
        <taxon>Alphaproteobacteria</taxon>
        <taxon>Hyphomicrobiales</taxon>
        <taxon>Stappiaceae</taxon>
        <taxon>Roseibium</taxon>
    </lineage>
</organism>
<dbReference type="EC" id="3.1.1.93" evidence="4"/>
<dbReference type="SUPFAM" id="SSF53474">
    <property type="entry name" value="alpha/beta-Hydrolases"/>
    <property type="match status" value="1"/>
</dbReference>
<protein>
    <recommendedName>
        <fullName evidence="5">Palmitoyl-protein thioesterase ABHD10, mitochondrial</fullName>
        <ecNumber evidence="4">3.1.1.93</ecNumber>
        <ecNumber evidence="1">3.1.2.22</ecNumber>
    </recommendedName>
    <alternativeName>
        <fullName evidence="7">Acyl-protein thioesterase ABHD10</fullName>
    </alternativeName>
    <alternativeName>
        <fullName evidence="8">Alpha/beta hydrolase domain-containing protein 10</fullName>
    </alternativeName>
    <alternativeName>
        <fullName evidence="6">Mycophenolic acid acyl-glucuronide esterase, mitochondrial</fullName>
    </alternativeName>
</protein>
<keyword evidence="14" id="KW-1185">Reference proteome</keyword>
<evidence type="ECO:0000313" key="14">
    <source>
        <dbReference type="Proteomes" id="UP001209803"/>
    </source>
</evidence>
<sequence length="257" mass="28094">MGAQEPQFISVGKNDSLRKIAVLKDAGEAPGLFWLSGFKSDMSGTKAEALAAHGESLGKQVVRFDYSGHGQSGGKFEDACVSDWLEEATAVFDSSADKETVLVGSSMGGWIALLLALKRKETGKIKGLVLIAPAIDFTEELMWKQRFTDEIRETILTSGRWSQPSAYDDSPYVITRKLIEDGRLHLLFDKPLFLGCPITILQGAEDPDVPRQHAERLVDALPQDDVTLSVVPDGDHRLSRPEDIDLLLRSVDALIGS</sequence>
<evidence type="ECO:0000313" key="13">
    <source>
        <dbReference type="EMBL" id="WFE90179.1"/>
    </source>
</evidence>
<evidence type="ECO:0000256" key="4">
    <source>
        <dbReference type="ARBA" id="ARBA00039132"/>
    </source>
</evidence>
<evidence type="ECO:0000256" key="8">
    <source>
        <dbReference type="ARBA" id="ARBA00042704"/>
    </source>
</evidence>
<comment type="catalytic activity">
    <reaction evidence="10">
        <text>S-hexadecanoyl-L-cysteinyl-[protein] + H2O = L-cysteinyl-[protein] + hexadecanoate + H(+)</text>
        <dbReference type="Rhea" id="RHEA:19233"/>
        <dbReference type="Rhea" id="RHEA-COMP:10131"/>
        <dbReference type="Rhea" id="RHEA-COMP:11032"/>
        <dbReference type="ChEBI" id="CHEBI:7896"/>
        <dbReference type="ChEBI" id="CHEBI:15377"/>
        <dbReference type="ChEBI" id="CHEBI:15378"/>
        <dbReference type="ChEBI" id="CHEBI:29950"/>
        <dbReference type="ChEBI" id="CHEBI:74151"/>
        <dbReference type="EC" id="3.1.2.22"/>
    </reaction>
    <physiologicalReaction direction="left-to-right" evidence="10">
        <dbReference type="Rhea" id="RHEA:19234"/>
    </physiologicalReaction>
</comment>
<dbReference type="EC" id="3.1.2.22" evidence="1"/>
<evidence type="ECO:0000256" key="7">
    <source>
        <dbReference type="ARBA" id="ARBA00042645"/>
    </source>
</evidence>
<dbReference type="Proteomes" id="UP001209803">
    <property type="component" value="Chromosome"/>
</dbReference>
<proteinExistence type="predicted"/>
<dbReference type="InterPro" id="IPR029058">
    <property type="entry name" value="AB_hydrolase_fold"/>
</dbReference>
<evidence type="ECO:0000256" key="2">
    <source>
        <dbReference type="ARBA" id="ARBA00022801"/>
    </source>
</evidence>
<evidence type="ECO:0000256" key="3">
    <source>
        <dbReference type="ARBA" id="ARBA00022946"/>
    </source>
</evidence>